<name>A0A930VHY3_9ACTN</name>
<accession>A0A930VHY3</accession>
<evidence type="ECO:0000313" key="2">
    <source>
        <dbReference type="EMBL" id="MBF4767874.1"/>
    </source>
</evidence>
<dbReference type="GO" id="GO:0006355">
    <property type="term" value="P:regulation of DNA-templated transcription"/>
    <property type="evidence" value="ECO:0007669"/>
    <property type="project" value="TreeGrafter"/>
</dbReference>
<comment type="caution">
    <text evidence="2">The sequence shown here is derived from an EMBL/GenBank/DDBJ whole genome shotgun (WGS) entry which is preliminary data.</text>
</comment>
<dbReference type="InterPro" id="IPR029062">
    <property type="entry name" value="Class_I_gatase-like"/>
</dbReference>
<keyword evidence="3" id="KW-1185">Reference proteome</keyword>
<dbReference type="RefSeq" id="WP_194696012.1">
    <property type="nucleotide sequence ID" value="NZ_JADKPO010000009.1"/>
</dbReference>
<dbReference type="Proteomes" id="UP000660668">
    <property type="component" value="Unassembled WGS sequence"/>
</dbReference>
<dbReference type="PANTHER" id="PTHR43130">
    <property type="entry name" value="ARAC-FAMILY TRANSCRIPTIONAL REGULATOR"/>
    <property type="match status" value="1"/>
</dbReference>
<feature type="domain" description="DJ-1/PfpI" evidence="1">
    <location>
        <begin position="10"/>
        <end position="176"/>
    </location>
</feature>
<evidence type="ECO:0000259" key="1">
    <source>
        <dbReference type="Pfam" id="PF01965"/>
    </source>
</evidence>
<dbReference type="Gene3D" id="3.40.50.880">
    <property type="match status" value="1"/>
</dbReference>
<dbReference type="InterPro" id="IPR052158">
    <property type="entry name" value="INH-QAR"/>
</dbReference>
<reference evidence="2" key="1">
    <citation type="submission" date="2020-11" db="EMBL/GenBank/DDBJ databases">
        <title>Nocardioides cynanchi sp. nov., isolated from soil of rhizosphere of Cynanchum wilfordii.</title>
        <authorList>
            <person name="Lee J.-S."/>
            <person name="Suh M.K."/>
            <person name="Kim J.-S."/>
        </authorList>
    </citation>
    <scope>NUCLEOTIDE SEQUENCE</scope>
    <source>
        <strain evidence="2">KCTC 19276</strain>
    </source>
</reference>
<dbReference type="EMBL" id="JADKPO010000009">
    <property type="protein sequence ID" value="MBF4767874.1"/>
    <property type="molecule type" value="Genomic_DNA"/>
</dbReference>
<evidence type="ECO:0000313" key="3">
    <source>
        <dbReference type="Proteomes" id="UP000660668"/>
    </source>
</evidence>
<proteinExistence type="predicted"/>
<dbReference type="AlphaFoldDB" id="A0A930VHY3"/>
<dbReference type="CDD" id="cd03139">
    <property type="entry name" value="GATase1_PfpI_2"/>
    <property type="match status" value="1"/>
</dbReference>
<dbReference type="InterPro" id="IPR002818">
    <property type="entry name" value="DJ-1/PfpI"/>
</dbReference>
<gene>
    <name evidence="2" type="ORF">ISU10_08865</name>
</gene>
<sequence>MAETSLRKNLAILVHDDVEVLDFCGPFEAFGVTGEAGEAYFNVFTVAEQARPVRANTGMIVQPNYSFDDCPPLFMLLVPGGRTSVLTDNPKAMAWVAEQDQQVEHLVSVCTGAYVLAQLGLLDGLEATTHYSGYDRLQEMAPGATVRRDVRVADNGHIVTGAGVSAGIDLALHMIARLHGLQEADDVAEYMMYRWAEEDRARAAALVTV</sequence>
<dbReference type="SUPFAM" id="SSF52317">
    <property type="entry name" value="Class I glutamine amidotransferase-like"/>
    <property type="match status" value="1"/>
</dbReference>
<protein>
    <submittedName>
        <fullName evidence="2">DJ-1/PfpI family protein</fullName>
    </submittedName>
</protein>
<organism evidence="2 3">
    <name type="scientific">Nocardioides agariphilus</name>
    <dbReference type="NCBI Taxonomy" id="433664"/>
    <lineage>
        <taxon>Bacteria</taxon>
        <taxon>Bacillati</taxon>
        <taxon>Actinomycetota</taxon>
        <taxon>Actinomycetes</taxon>
        <taxon>Propionibacteriales</taxon>
        <taxon>Nocardioidaceae</taxon>
        <taxon>Nocardioides</taxon>
    </lineage>
</organism>
<dbReference type="PANTHER" id="PTHR43130:SF14">
    <property type="entry name" value="DJ-1_PFPI DOMAIN-CONTAINING PROTEIN"/>
    <property type="match status" value="1"/>
</dbReference>
<dbReference type="Pfam" id="PF01965">
    <property type="entry name" value="DJ-1_PfpI"/>
    <property type="match status" value="1"/>
</dbReference>